<accession>A0A7Z0SN51</accession>
<dbReference type="AlphaFoldDB" id="A0A7Z0SN51"/>
<gene>
    <name evidence="1" type="ORF">HZU72_18540</name>
</gene>
<evidence type="ECO:0000313" key="2">
    <source>
        <dbReference type="Proteomes" id="UP000520876"/>
    </source>
</evidence>
<name>A0A7Z0SN51_9GAMM</name>
<evidence type="ECO:0000313" key="1">
    <source>
        <dbReference type="EMBL" id="NYT74407.1"/>
    </source>
</evidence>
<keyword evidence="2" id="KW-1185">Reference proteome</keyword>
<protein>
    <submittedName>
        <fullName evidence="1">Uncharacterized protein</fullName>
    </submittedName>
</protein>
<dbReference type="EMBL" id="JACCGK010000017">
    <property type="protein sequence ID" value="NYT74407.1"/>
    <property type="molecule type" value="Genomic_DNA"/>
</dbReference>
<dbReference type="RefSeq" id="WP_092490835.1">
    <property type="nucleotide sequence ID" value="NZ_JACCGK010000017.1"/>
</dbReference>
<proteinExistence type="predicted"/>
<reference evidence="1 2" key="1">
    <citation type="submission" date="2020-07" db="EMBL/GenBank/DDBJ databases">
        <title>Halomonas sp. QX-2 draft genome sequence.</title>
        <authorList>
            <person name="Qiu X."/>
        </authorList>
    </citation>
    <scope>NUCLEOTIDE SEQUENCE [LARGE SCALE GENOMIC DNA]</scope>
    <source>
        <strain evidence="1 2">QX-2</strain>
    </source>
</reference>
<comment type="caution">
    <text evidence="1">The sequence shown here is derived from an EMBL/GenBank/DDBJ whole genome shotgun (WGS) entry which is preliminary data.</text>
</comment>
<sequence length="66" mass="7411">MHEWDDDIEALDMSAAEKNGLQVSRNYIKAAQDGEISDEQMGAYSYANEFNNCFVSHDLEPVSRGP</sequence>
<organism evidence="1 2">
    <name type="scientific">Vreelandella sedimenti</name>
    <dbReference type="NCBI Taxonomy" id="2729618"/>
    <lineage>
        <taxon>Bacteria</taxon>
        <taxon>Pseudomonadati</taxon>
        <taxon>Pseudomonadota</taxon>
        <taxon>Gammaproteobacteria</taxon>
        <taxon>Oceanospirillales</taxon>
        <taxon>Halomonadaceae</taxon>
        <taxon>Vreelandella</taxon>
    </lineage>
</organism>
<dbReference type="Proteomes" id="UP000520876">
    <property type="component" value="Unassembled WGS sequence"/>
</dbReference>